<evidence type="ECO:0000259" key="6">
    <source>
        <dbReference type="PROSITE" id="PS51094"/>
    </source>
</evidence>
<gene>
    <name evidence="7" type="ORF">C4N19_05870</name>
</gene>
<sequence>MNLKEFLIEKQIIVTDLTTKQDFFKTIADLAFENNILSDKEEVILGLNERESKGSTGLLDGFAIPHAQTPSIKKAAVVIVKSTNKVGWESLDGEPINTAICLLVPKSQAGTTHIDFLTEISKLLMDDDFRANLNKLNDSHSIYEAFLSQF</sequence>
<dbReference type="SUPFAM" id="SSF55804">
    <property type="entry name" value="Phoshotransferase/anion transport protein"/>
    <property type="match status" value="1"/>
</dbReference>
<dbReference type="PROSITE" id="PS51094">
    <property type="entry name" value="PTS_EIIA_TYPE_2"/>
    <property type="match status" value="1"/>
</dbReference>
<reference evidence="8" key="1">
    <citation type="journal article" date="2018" name="MSphere">
        <title>Fusobacterium Genomics Using MinION and Illumina Sequencing Enables Genome Completion and Correction.</title>
        <authorList>
            <person name="Todd S.M."/>
            <person name="Settlage R.E."/>
            <person name="Lahmers K.K."/>
            <person name="Slade D.J."/>
        </authorList>
    </citation>
    <scope>NUCLEOTIDE SEQUENCE [LARGE SCALE GENOMIC DNA]</scope>
    <source>
        <strain evidence="8">ATCC 9817</strain>
    </source>
</reference>
<keyword evidence="2" id="KW-0597">Phosphoprotein</keyword>
<dbReference type="InterPro" id="IPR004715">
    <property type="entry name" value="PTS_IIA_fruc"/>
</dbReference>
<keyword evidence="5" id="KW-0598">Phosphotransferase system</keyword>
<keyword evidence="8" id="KW-1185">Reference proteome</keyword>
<dbReference type="EMBL" id="CP028102">
    <property type="protein sequence ID" value="AVQ18636.1"/>
    <property type="molecule type" value="Genomic_DNA"/>
</dbReference>
<dbReference type="NCBIfam" id="TIGR00848">
    <property type="entry name" value="fruA"/>
    <property type="match status" value="1"/>
</dbReference>
<dbReference type="CDD" id="cd00211">
    <property type="entry name" value="PTS_IIA_fru"/>
    <property type="match status" value="1"/>
</dbReference>
<organism evidence="7 8">
    <name type="scientific">Fusobacterium mortiferum ATCC 9817</name>
    <dbReference type="NCBI Taxonomy" id="469616"/>
    <lineage>
        <taxon>Bacteria</taxon>
        <taxon>Fusobacteriati</taxon>
        <taxon>Fusobacteriota</taxon>
        <taxon>Fusobacteriia</taxon>
        <taxon>Fusobacteriales</taxon>
        <taxon>Fusobacteriaceae</taxon>
        <taxon>Fusobacterium</taxon>
    </lineage>
</organism>
<dbReference type="RefSeq" id="WP_005884004.1">
    <property type="nucleotide sequence ID" value="NZ_CAXSWX010000006.1"/>
</dbReference>
<dbReference type="PANTHER" id="PTHR47738:SF2">
    <property type="entry name" value="PTS SYSTEM FRUCTOSE-LIKE EIIA COMPONENT"/>
    <property type="match status" value="1"/>
</dbReference>
<keyword evidence="4" id="KW-0808">Transferase</keyword>
<protein>
    <submittedName>
        <fullName evidence="7">PTS fructose transporter subunit IIBC</fullName>
    </submittedName>
</protein>
<keyword evidence="3" id="KW-0762">Sugar transport</keyword>
<keyword evidence="1" id="KW-0813">Transport</keyword>
<evidence type="ECO:0000313" key="7">
    <source>
        <dbReference type="EMBL" id="AVQ18636.1"/>
    </source>
</evidence>
<accession>A0ABM6TWS7</accession>
<dbReference type="GeneID" id="62763042"/>
<dbReference type="InterPro" id="IPR051541">
    <property type="entry name" value="PTS_SugarTrans_NitroReg"/>
</dbReference>
<evidence type="ECO:0000256" key="1">
    <source>
        <dbReference type="ARBA" id="ARBA00022448"/>
    </source>
</evidence>
<evidence type="ECO:0000256" key="4">
    <source>
        <dbReference type="ARBA" id="ARBA00022679"/>
    </source>
</evidence>
<evidence type="ECO:0000256" key="2">
    <source>
        <dbReference type="ARBA" id="ARBA00022553"/>
    </source>
</evidence>
<evidence type="ECO:0000256" key="3">
    <source>
        <dbReference type="ARBA" id="ARBA00022597"/>
    </source>
</evidence>
<evidence type="ECO:0000313" key="8">
    <source>
        <dbReference type="Proteomes" id="UP000240258"/>
    </source>
</evidence>
<dbReference type="InterPro" id="IPR002178">
    <property type="entry name" value="PTS_EIIA_type-2_dom"/>
</dbReference>
<name>A0ABM6TWS7_FUSMR</name>
<dbReference type="InterPro" id="IPR016152">
    <property type="entry name" value="PTrfase/Anion_transptr"/>
</dbReference>
<feature type="domain" description="PTS EIIA type-2" evidence="6">
    <location>
        <begin position="1"/>
        <end position="149"/>
    </location>
</feature>
<dbReference type="PANTHER" id="PTHR47738">
    <property type="entry name" value="PTS SYSTEM FRUCTOSE-LIKE EIIA COMPONENT-RELATED"/>
    <property type="match status" value="1"/>
</dbReference>
<dbReference type="Pfam" id="PF00359">
    <property type="entry name" value="PTS_EIIA_2"/>
    <property type="match status" value="1"/>
</dbReference>
<proteinExistence type="predicted"/>
<dbReference type="Gene3D" id="3.40.930.10">
    <property type="entry name" value="Mannitol-specific EII, Chain A"/>
    <property type="match status" value="1"/>
</dbReference>
<dbReference type="Proteomes" id="UP000240258">
    <property type="component" value="Chromosome"/>
</dbReference>
<evidence type="ECO:0000256" key="5">
    <source>
        <dbReference type="ARBA" id="ARBA00022683"/>
    </source>
</evidence>